<evidence type="ECO:0000256" key="1">
    <source>
        <dbReference type="SAM" id="Phobius"/>
    </source>
</evidence>
<feature type="transmembrane region" description="Helical" evidence="1">
    <location>
        <begin position="127"/>
        <end position="147"/>
    </location>
</feature>
<proteinExistence type="predicted"/>
<protein>
    <submittedName>
        <fullName evidence="2">Uncharacterized protein</fullName>
    </submittedName>
</protein>
<evidence type="ECO:0000313" key="2">
    <source>
        <dbReference type="EMBL" id="KIM69809.1"/>
    </source>
</evidence>
<keyword evidence="1" id="KW-0812">Transmembrane</keyword>
<accession>A0A0C3ENN8</accession>
<dbReference type="OrthoDB" id="61370at2759"/>
<name>A0A0C3ENN8_9AGAM</name>
<dbReference type="HOGENOM" id="CLU_087383_0_0_1"/>
<gene>
    <name evidence="2" type="ORF">SCLCIDRAFT_102937</name>
</gene>
<organism evidence="2 3">
    <name type="scientific">Scleroderma citrinum Foug A</name>
    <dbReference type="NCBI Taxonomy" id="1036808"/>
    <lineage>
        <taxon>Eukaryota</taxon>
        <taxon>Fungi</taxon>
        <taxon>Dikarya</taxon>
        <taxon>Basidiomycota</taxon>
        <taxon>Agaricomycotina</taxon>
        <taxon>Agaricomycetes</taxon>
        <taxon>Agaricomycetidae</taxon>
        <taxon>Boletales</taxon>
        <taxon>Sclerodermatineae</taxon>
        <taxon>Sclerodermataceae</taxon>
        <taxon>Scleroderma</taxon>
    </lineage>
</organism>
<reference evidence="3" key="2">
    <citation type="submission" date="2015-01" db="EMBL/GenBank/DDBJ databases">
        <title>Evolutionary Origins and Diversification of the Mycorrhizal Mutualists.</title>
        <authorList>
            <consortium name="DOE Joint Genome Institute"/>
            <consortium name="Mycorrhizal Genomics Consortium"/>
            <person name="Kohler A."/>
            <person name="Kuo A."/>
            <person name="Nagy L.G."/>
            <person name="Floudas D."/>
            <person name="Copeland A."/>
            <person name="Barry K.W."/>
            <person name="Cichocki N."/>
            <person name="Veneault-Fourrey C."/>
            <person name="LaButti K."/>
            <person name="Lindquist E.A."/>
            <person name="Lipzen A."/>
            <person name="Lundell T."/>
            <person name="Morin E."/>
            <person name="Murat C."/>
            <person name="Riley R."/>
            <person name="Ohm R."/>
            <person name="Sun H."/>
            <person name="Tunlid A."/>
            <person name="Henrissat B."/>
            <person name="Grigoriev I.V."/>
            <person name="Hibbett D.S."/>
            <person name="Martin F."/>
        </authorList>
    </citation>
    <scope>NUCLEOTIDE SEQUENCE [LARGE SCALE GENOMIC DNA]</scope>
    <source>
        <strain evidence="3">Foug A</strain>
    </source>
</reference>
<reference evidence="2 3" key="1">
    <citation type="submission" date="2014-04" db="EMBL/GenBank/DDBJ databases">
        <authorList>
            <consortium name="DOE Joint Genome Institute"/>
            <person name="Kuo A."/>
            <person name="Kohler A."/>
            <person name="Nagy L.G."/>
            <person name="Floudas D."/>
            <person name="Copeland A."/>
            <person name="Barry K.W."/>
            <person name="Cichocki N."/>
            <person name="Veneault-Fourrey C."/>
            <person name="LaButti K."/>
            <person name="Lindquist E.A."/>
            <person name="Lipzen A."/>
            <person name="Lundell T."/>
            <person name="Morin E."/>
            <person name="Murat C."/>
            <person name="Sun H."/>
            <person name="Tunlid A."/>
            <person name="Henrissat B."/>
            <person name="Grigoriev I.V."/>
            <person name="Hibbett D.S."/>
            <person name="Martin F."/>
            <person name="Nordberg H.P."/>
            <person name="Cantor M.N."/>
            <person name="Hua S.X."/>
        </authorList>
    </citation>
    <scope>NUCLEOTIDE SEQUENCE [LARGE SCALE GENOMIC DNA]</scope>
    <source>
        <strain evidence="2 3">Foug A</strain>
    </source>
</reference>
<dbReference type="AlphaFoldDB" id="A0A0C3ENN8"/>
<dbReference type="EMBL" id="KN822006">
    <property type="protein sequence ID" value="KIM69809.1"/>
    <property type="molecule type" value="Genomic_DNA"/>
</dbReference>
<keyword evidence="3" id="KW-1185">Reference proteome</keyword>
<feature type="transmembrane region" description="Helical" evidence="1">
    <location>
        <begin position="167"/>
        <end position="186"/>
    </location>
</feature>
<dbReference type="Proteomes" id="UP000053989">
    <property type="component" value="Unassembled WGS sequence"/>
</dbReference>
<keyword evidence="1" id="KW-0472">Membrane</keyword>
<keyword evidence="1" id="KW-1133">Transmembrane helix</keyword>
<dbReference type="InParanoid" id="A0A0C3ENN8"/>
<sequence>MRKASYALTFFAVFPLLIFNILSARLPDWLVAKYDVQDTQVIVRYGLMERCERTLSKVAPFELSDYECRKFPLRIQDGCEGEKKIFCAAWTSAQYLTEWGIWFSAAALVALLFGISTHSRRRRVWRAVAGLVLLHASFQLLTFMLVAELYRRERFPAFEYAQPGFGFILNAMSWLFGFAVAYGVTYTGMAADRGYRWAAGNRFYYPIRG</sequence>
<feature type="transmembrane region" description="Helical" evidence="1">
    <location>
        <begin position="99"/>
        <end position="115"/>
    </location>
</feature>
<evidence type="ECO:0000313" key="3">
    <source>
        <dbReference type="Proteomes" id="UP000053989"/>
    </source>
</evidence>